<evidence type="ECO:0000256" key="3">
    <source>
        <dbReference type="HAMAP-Rule" id="MF_00654"/>
    </source>
</evidence>
<dbReference type="GO" id="GO:0018189">
    <property type="term" value="P:pyrroloquinoline quinone biosynthetic process"/>
    <property type="evidence" value="ECO:0007669"/>
    <property type="project" value="UniProtKB-UniRule"/>
</dbReference>
<dbReference type="InterPro" id="IPR039068">
    <property type="entry name" value="PqqC-like"/>
</dbReference>
<feature type="domain" description="Thiaminase-2/PQQC" evidence="4">
    <location>
        <begin position="36"/>
        <end position="237"/>
    </location>
</feature>
<dbReference type="PANTHER" id="PTHR40279:SF3">
    <property type="entry name" value="4-AMINOBENZOATE SYNTHASE"/>
    <property type="match status" value="1"/>
</dbReference>
<comment type="function">
    <text evidence="3">Ring cyclization and eight-electron oxidation of 3a-(2-amino-2-carboxyethyl)-4,5-dioxo-4,5,6,7,8,9-hexahydroquinoline-7,9-dicarboxylic-acid to PQQ.</text>
</comment>
<dbReference type="GO" id="GO:0033732">
    <property type="term" value="F:pyrroloquinoline-quinone synthase activity"/>
    <property type="evidence" value="ECO:0007669"/>
    <property type="project" value="UniProtKB-EC"/>
</dbReference>
<evidence type="ECO:0000259" key="4">
    <source>
        <dbReference type="Pfam" id="PF03070"/>
    </source>
</evidence>
<protein>
    <recommendedName>
        <fullName evidence="3">Pyrroloquinoline-quinone synthase</fullName>
        <ecNumber evidence="3">1.3.3.11</ecNumber>
    </recommendedName>
    <alternativeName>
        <fullName evidence="3">Coenzyme PQQ synthesis protein C</fullName>
    </alternativeName>
    <alternativeName>
        <fullName evidence="3">Pyrroloquinoline quinone biosynthesis protein C</fullName>
    </alternativeName>
</protein>
<comment type="similarity">
    <text evidence="3">Belongs to the PqqC family.</text>
</comment>
<dbReference type="InterPro" id="IPR011845">
    <property type="entry name" value="PqqC"/>
</dbReference>
<dbReference type="InterPro" id="IPR004305">
    <property type="entry name" value="Thiaminase-2/PQQC"/>
</dbReference>
<dbReference type="RefSeq" id="WP_217490823.1">
    <property type="nucleotide sequence ID" value="NZ_CZPZ01000035.1"/>
</dbReference>
<keyword evidence="1 3" id="KW-0884">PQQ biosynthesis</keyword>
<dbReference type="HAMAP" id="MF_00654">
    <property type="entry name" value="PQQ_syn_PqqC"/>
    <property type="match status" value="1"/>
</dbReference>
<gene>
    <name evidence="3" type="primary">pqqC</name>
    <name evidence="5" type="ORF">COMA2_80078</name>
</gene>
<dbReference type="NCBIfam" id="TIGR02111">
    <property type="entry name" value="PQQ_syn_pqqC"/>
    <property type="match status" value="1"/>
</dbReference>
<keyword evidence="2 3" id="KW-0560">Oxidoreductase</keyword>
<dbReference type="Proteomes" id="UP000198736">
    <property type="component" value="Unassembled WGS sequence"/>
</dbReference>
<dbReference type="SUPFAM" id="SSF48613">
    <property type="entry name" value="Heme oxygenase-like"/>
    <property type="match status" value="1"/>
</dbReference>
<reference evidence="6" key="1">
    <citation type="submission" date="2015-10" db="EMBL/GenBank/DDBJ databases">
        <authorList>
            <person name="Luecker S."/>
            <person name="Luecker S."/>
        </authorList>
    </citation>
    <scope>NUCLEOTIDE SEQUENCE [LARGE SCALE GENOMIC DNA]</scope>
</reference>
<accession>A0A0S4LRM0</accession>
<comment type="pathway">
    <text evidence="3">Cofactor biosynthesis; pyrroloquinoline quinone biosynthesis.</text>
</comment>
<dbReference type="PANTHER" id="PTHR40279">
    <property type="entry name" value="PQQC-LIKE PROTEIN"/>
    <property type="match status" value="1"/>
</dbReference>
<sequence>MGRDGDPIVTMKDNHHRDRLPQDVFIEWLKREGSRRYHDHHPFHTLMHDGKLTKTQLRQWVLNRYYYQTRIPIKDAFVIAKSDDPAFRRMWLRRIRDHDGDQEGEGGLALWLELARGVGLDAEEVKSHRYVLPGVRLACDEYVGFVHEAPLIEAVASSLTELFAPSLMARRLEAWRRHYPWVSAECLEYFQLRIARATLDSNQAVEFVVQHATTYALQERCVNALIKKADILWTMLDHLFLAYVETGSERKRRAYAHHRDQTSA</sequence>
<dbReference type="STRING" id="1742973.COMA2_80078"/>
<evidence type="ECO:0000256" key="2">
    <source>
        <dbReference type="ARBA" id="ARBA00023002"/>
    </source>
</evidence>
<name>A0A0S4LRM0_9BACT</name>
<keyword evidence="6" id="KW-1185">Reference proteome</keyword>
<dbReference type="EC" id="1.3.3.11" evidence="3"/>
<evidence type="ECO:0000313" key="6">
    <source>
        <dbReference type="Proteomes" id="UP000198736"/>
    </source>
</evidence>
<dbReference type="Pfam" id="PF03070">
    <property type="entry name" value="TENA_THI-4"/>
    <property type="match status" value="1"/>
</dbReference>
<dbReference type="AlphaFoldDB" id="A0A0S4LRM0"/>
<proteinExistence type="inferred from homology"/>
<comment type="catalytic activity">
    <reaction evidence="3">
        <text>6-(2-amino-2-carboxyethyl)-7,8-dioxo-1,2,3,4,7,8-hexahydroquinoline-2,4-dicarboxylate + 3 O2 = pyrroloquinoline quinone + 2 H2O2 + 2 H2O + H(+)</text>
        <dbReference type="Rhea" id="RHEA:10692"/>
        <dbReference type="ChEBI" id="CHEBI:15377"/>
        <dbReference type="ChEBI" id="CHEBI:15378"/>
        <dbReference type="ChEBI" id="CHEBI:15379"/>
        <dbReference type="ChEBI" id="CHEBI:16240"/>
        <dbReference type="ChEBI" id="CHEBI:58442"/>
        <dbReference type="ChEBI" id="CHEBI:58778"/>
        <dbReference type="EC" id="1.3.3.11"/>
    </reaction>
</comment>
<dbReference type="InterPro" id="IPR016084">
    <property type="entry name" value="Haem_Oase-like_multi-hlx"/>
</dbReference>
<evidence type="ECO:0000256" key="1">
    <source>
        <dbReference type="ARBA" id="ARBA00022905"/>
    </source>
</evidence>
<dbReference type="EMBL" id="CZPZ01000035">
    <property type="protein sequence ID" value="CUS39609.1"/>
    <property type="molecule type" value="Genomic_DNA"/>
</dbReference>
<organism evidence="5 6">
    <name type="scientific">Candidatus Nitrospira nitrificans</name>
    <dbReference type="NCBI Taxonomy" id="1742973"/>
    <lineage>
        <taxon>Bacteria</taxon>
        <taxon>Pseudomonadati</taxon>
        <taxon>Nitrospirota</taxon>
        <taxon>Nitrospiria</taxon>
        <taxon>Nitrospirales</taxon>
        <taxon>Nitrospiraceae</taxon>
        <taxon>Nitrospira</taxon>
    </lineage>
</organism>
<dbReference type="Gene3D" id="1.20.910.10">
    <property type="entry name" value="Heme oxygenase-like"/>
    <property type="match status" value="1"/>
</dbReference>
<evidence type="ECO:0000313" key="5">
    <source>
        <dbReference type="EMBL" id="CUS39609.1"/>
    </source>
</evidence>
<dbReference type="UniPathway" id="UPA00539"/>